<sequence>MNSQGQGVSASMHINHYGPGENFVSIRPHLIYGNITTFGEAESIASYQVLSSSLHISLPVDSVAFCVLVPPSETPPSPSDGRRRHEILPSGLGIILPTIEV</sequence>
<proteinExistence type="predicted"/>
<evidence type="ECO:0000313" key="1">
    <source>
        <dbReference type="EMBL" id="SZE99301.1"/>
    </source>
</evidence>
<dbReference type="AlphaFoldDB" id="A0A383UHK4"/>
<dbReference type="Proteomes" id="UP000275772">
    <property type="component" value="Unassembled WGS sequence"/>
</dbReference>
<protein>
    <submittedName>
        <fullName evidence="1">Uncharacterized protein</fullName>
    </submittedName>
</protein>
<gene>
    <name evidence="1" type="ORF">BLGHR1_10052</name>
</gene>
<dbReference type="EMBL" id="UNSH01000001">
    <property type="protein sequence ID" value="SZE99301.1"/>
    <property type="molecule type" value="Genomic_DNA"/>
</dbReference>
<evidence type="ECO:0000313" key="2">
    <source>
        <dbReference type="Proteomes" id="UP000275772"/>
    </source>
</evidence>
<accession>A0A383UHK4</accession>
<organism evidence="1 2">
    <name type="scientific">Blumeria hordei</name>
    <name type="common">Barley powdery mildew</name>
    <name type="synonym">Blumeria graminis f. sp. hordei</name>
    <dbReference type="NCBI Taxonomy" id="2867405"/>
    <lineage>
        <taxon>Eukaryota</taxon>
        <taxon>Fungi</taxon>
        <taxon>Dikarya</taxon>
        <taxon>Ascomycota</taxon>
        <taxon>Pezizomycotina</taxon>
        <taxon>Leotiomycetes</taxon>
        <taxon>Erysiphales</taxon>
        <taxon>Erysiphaceae</taxon>
        <taxon>Blumeria</taxon>
    </lineage>
</organism>
<reference evidence="1 2" key="1">
    <citation type="submission" date="2017-11" db="EMBL/GenBank/DDBJ databases">
        <authorList>
            <person name="Kracher B."/>
        </authorList>
    </citation>
    <scope>NUCLEOTIDE SEQUENCE [LARGE SCALE GENOMIC DNA]</scope>
    <source>
        <strain evidence="1 2">RACE1</strain>
    </source>
</reference>
<dbReference type="VEuPathDB" id="FungiDB:BLGHR1_10052"/>
<name>A0A383UHK4_BLUHO</name>